<keyword evidence="9" id="KW-1185">Reference proteome</keyword>
<feature type="compositionally biased region" description="Basic and acidic residues" evidence="6">
    <location>
        <begin position="120"/>
        <end position="132"/>
    </location>
</feature>
<dbReference type="SMART" id="SM01117">
    <property type="entry name" value="Cyt-b5"/>
    <property type="match status" value="1"/>
</dbReference>
<evidence type="ECO:0000259" key="7">
    <source>
        <dbReference type="PROSITE" id="PS50255"/>
    </source>
</evidence>
<organism evidence="8 9">
    <name type="scientific">Periconia digitata</name>
    <dbReference type="NCBI Taxonomy" id="1303443"/>
    <lineage>
        <taxon>Eukaryota</taxon>
        <taxon>Fungi</taxon>
        <taxon>Dikarya</taxon>
        <taxon>Ascomycota</taxon>
        <taxon>Pezizomycotina</taxon>
        <taxon>Dothideomycetes</taxon>
        <taxon>Pleosporomycetidae</taxon>
        <taxon>Pleosporales</taxon>
        <taxon>Massarineae</taxon>
        <taxon>Periconiaceae</taxon>
        <taxon>Periconia</taxon>
    </lineage>
</organism>
<evidence type="ECO:0000256" key="3">
    <source>
        <dbReference type="ARBA" id="ARBA00023004"/>
    </source>
</evidence>
<dbReference type="InterPro" id="IPR001199">
    <property type="entry name" value="Cyt_B5-like_heme/steroid-bd"/>
</dbReference>
<evidence type="ECO:0000256" key="4">
    <source>
        <dbReference type="ARBA" id="ARBA00038168"/>
    </source>
</evidence>
<keyword evidence="2 5" id="KW-0479">Metal-binding</keyword>
<evidence type="ECO:0000256" key="5">
    <source>
        <dbReference type="RuleBase" id="RU362121"/>
    </source>
</evidence>
<dbReference type="Gene3D" id="3.10.120.10">
    <property type="entry name" value="Cytochrome b5-like heme/steroid binding domain"/>
    <property type="match status" value="1"/>
</dbReference>
<keyword evidence="1 5" id="KW-0349">Heme</keyword>
<comment type="caution">
    <text evidence="8">The sequence shown here is derived from an EMBL/GenBank/DDBJ whole genome shotgun (WGS) entry which is preliminary data.</text>
</comment>
<feature type="domain" description="Cytochrome b5 heme-binding" evidence="7">
    <location>
        <begin position="132"/>
        <end position="209"/>
    </location>
</feature>
<dbReference type="PROSITE" id="PS50255">
    <property type="entry name" value="CYTOCHROME_B5_2"/>
    <property type="match status" value="1"/>
</dbReference>
<dbReference type="InterPro" id="IPR018506">
    <property type="entry name" value="Cyt_B5_heme-BS"/>
</dbReference>
<dbReference type="InterPro" id="IPR050668">
    <property type="entry name" value="Cytochrome_b5"/>
</dbReference>
<name>A0A9W4XKP4_9PLEO</name>
<dbReference type="AlphaFoldDB" id="A0A9W4XKP4"/>
<feature type="region of interest" description="Disordered" evidence="6">
    <location>
        <begin position="1"/>
        <end position="65"/>
    </location>
</feature>
<comment type="similarity">
    <text evidence="4 5">Belongs to the cytochrome b5 family.</text>
</comment>
<dbReference type="GO" id="GO:0046872">
    <property type="term" value="F:metal ion binding"/>
    <property type="evidence" value="ECO:0007669"/>
    <property type="project" value="UniProtKB-UniRule"/>
</dbReference>
<evidence type="ECO:0000313" key="8">
    <source>
        <dbReference type="EMBL" id="CAI6335494.1"/>
    </source>
</evidence>
<reference evidence="8" key="1">
    <citation type="submission" date="2023-01" db="EMBL/GenBank/DDBJ databases">
        <authorList>
            <person name="Van Ghelder C."/>
            <person name="Rancurel C."/>
        </authorList>
    </citation>
    <scope>NUCLEOTIDE SEQUENCE</scope>
    <source>
        <strain evidence="8">CNCM I-4278</strain>
    </source>
</reference>
<dbReference type="Proteomes" id="UP001152607">
    <property type="component" value="Unassembled WGS sequence"/>
</dbReference>
<dbReference type="Pfam" id="PF00173">
    <property type="entry name" value="Cyt-b5"/>
    <property type="match status" value="1"/>
</dbReference>
<dbReference type="PROSITE" id="PS00191">
    <property type="entry name" value="CYTOCHROME_B5_1"/>
    <property type="match status" value="1"/>
</dbReference>
<dbReference type="EMBL" id="CAOQHR010000005">
    <property type="protein sequence ID" value="CAI6335494.1"/>
    <property type="molecule type" value="Genomic_DNA"/>
</dbReference>
<evidence type="ECO:0000313" key="9">
    <source>
        <dbReference type="Proteomes" id="UP001152607"/>
    </source>
</evidence>
<evidence type="ECO:0000256" key="6">
    <source>
        <dbReference type="SAM" id="MobiDB-lite"/>
    </source>
</evidence>
<dbReference type="InterPro" id="IPR036400">
    <property type="entry name" value="Cyt_B5-like_heme/steroid_sf"/>
</dbReference>
<gene>
    <name evidence="8" type="ORF">PDIGIT_LOCUS8576</name>
</gene>
<feature type="compositionally biased region" description="Polar residues" evidence="6">
    <location>
        <begin position="18"/>
        <end position="31"/>
    </location>
</feature>
<protein>
    <recommendedName>
        <fullName evidence="7">Cytochrome b5 heme-binding domain-containing protein</fullName>
    </recommendedName>
</protein>
<dbReference type="OrthoDB" id="260519at2759"/>
<dbReference type="GO" id="GO:0016020">
    <property type="term" value="C:membrane"/>
    <property type="evidence" value="ECO:0007669"/>
    <property type="project" value="TreeGrafter"/>
</dbReference>
<dbReference type="PANTHER" id="PTHR19359">
    <property type="entry name" value="CYTOCHROME B5"/>
    <property type="match status" value="1"/>
</dbReference>
<accession>A0A9W4XKP4</accession>
<sequence length="214" mass="23763">MAVGASTLKEGILESKTQHQQANTAVPQGNQKKIEVHPRPLPHPSTNHTPANPADLKNNLGNYQPNSQLHRGLPLLLPFHLPFPRFPLSSLSPSYPPDFFSLSRATDPILTIKKNPPRTTEPESQRPKKKMSESFTPSQVAAHATVETGLYIIIDSSVYALDKFVDEHPGGAKILKRVGGKDASKQFWKYHNEHVLKKYGEKLKVGVVKEEAKL</sequence>
<evidence type="ECO:0000256" key="1">
    <source>
        <dbReference type="ARBA" id="ARBA00022617"/>
    </source>
</evidence>
<evidence type="ECO:0000256" key="2">
    <source>
        <dbReference type="ARBA" id="ARBA00022723"/>
    </source>
</evidence>
<dbReference type="SUPFAM" id="SSF55856">
    <property type="entry name" value="Cytochrome b5-like heme/steroid binding domain"/>
    <property type="match status" value="1"/>
</dbReference>
<dbReference type="PANTHER" id="PTHR19359:SF14">
    <property type="entry name" value="CYTOCHROME B5 A"/>
    <property type="match status" value="1"/>
</dbReference>
<keyword evidence="3 5" id="KW-0408">Iron</keyword>
<feature type="region of interest" description="Disordered" evidence="6">
    <location>
        <begin position="110"/>
        <end position="136"/>
    </location>
</feature>
<proteinExistence type="inferred from homology"/>
<dbReference type="GO" id="GO:0020037">
    <property type="term" value="F:heme binding"/>
    <property type="evidence" value="ECO:0007669"/>
    <property type="project" value="UniProtKB-UniRule"/>
</dbReference>